<dbReference type="Proteomes" id="UP000267096">
    <property type="component" value="Unassembled WGS sequence"/>
</dbReference>
<feature type="domain" description="Domain of unknown function DB" evidence="1">
    <location>
        <begin position="14"/>
        <end position="73"/>
    </location>
</feature>
<protein>
    <submittedName>
        <fullName evidence="4">DB domain-containing protein</fullName>
    </submittedName>
</protein>
<reference evidence="4" key="1">
    <citation type="submission" date="2017-02" db="UniProtKB">
        <authorList>
            <consortium name="WormBaseParasite"/>
        </authorList>
    </citation>
    <scope>IDENTIFICATION</scope>
</reference>
<gene>
    <name evidence="2" type="ORF">ASIM_LOCUS18829</name>
</gene>
<sequence>QAGIYVALCGPRYPTVSNIWDCQSSRRDHTRCCMAKGVSETCLTYCDATYGLGVEPAQINNCLNYLNPIRECFWEYLEENPNMYGDL</sequence>
<name>A0A0M3KEN1_ANISI</name>
<dbReference type="WBParaSite" id="ASIM_0001943901-mRNA-1">
    <property type="protein sequence ID" value="ASIM_0001943901-mRNA-1"/>
    <property type="gene ID" value="ASIM_0001943901"/>
</dbReference>
<organism evidence="4">
    <name type="scientific">Anisakis simplex</name>
    <name type="common">Herring worm</name>
    <dbReference type="NCBI Taxonomy" id="6269"/>
    <lineage>
        <taxon>Eukaryota</taxon>
        <taxon>Metazoa</taxon>
        <taxon>Ecdysozoa</taxon>
        <taxon>Nematoda</taxon>
        <taxon>Chromadorea</taxon>
        <taxon>Rhabditida</taxon>
        <taxon>Spirurina</taxon>
        <taxon>Ascaridomorpha</taxon>
        <taxon>Ascaridoidea</taxon>
        <taxon>Anisakidae</taxon>
        <taxon>Anisakis</taxon>
        <taxon>Anisakis simplex complex</taxon>
    </lineage>
</organism>
<dbReference type="PANTHER" id="PTHR46705:SF2">
    <property type="entry name" value="DOMAIN OF UNKNOWN FUNCTION DB DOMAIN-CONTAINING PROTEIN"/>
    <property type="match status" value="1"/>
</dbReference>
<evidence type="ECO:0000313" key="3">
    <source>
        <dbReference type="Proteomes" id="UP000267096"/>
    </source>
</evidence>
<dbReference type="Pfam" id="PF01682">
    <property type="entry name" value="DB"/>
    <property type="match status" value="1"/>
</dbReference>
<dbReference type="PANTHER" id="PTHR46705">
    <property type="entry name" value="PROTEIN CBG09805"/>
    <property type="match status" value="1"/>
</dbReference>
<keyword evidence="3" id="KW-1185">Reference proteome</keyword>
<accession>A0A0M3KEN1</accession>
<dbReference type="AlphaFoldDB" id="A0A0M3KEN1"/>
<dbReference type="EMBL" id="UYRR01036161">
    <property type="protein sequence ID" value="VDK66365.1"/>
    <property type="molecule type" value="Genomic_DNA"/>
</dbReference>
<evidence type="ECO:0000313" key="4">
    <source>
        <dbReference type="WBParaSite" id="ASIM_0001943901-mRNA-1"/>
    </source>
</evidence>
<evidence type="ECO:0000313" key="2">
    <source>
        <dbReference type="EMBL" id="VDK66365.1"/>
    </source>
</evidence>
<dbReference type="InterPro" id="IPR002602">
    <property type="entry name" value="DB"/>
</dbReference>
<evidence type="ECO:0000259" key="1">
    <source>
        <dbReference type="Pfam" id="PF01682"/>
    </source>
</evidence>
<reference evidence="2 3" key="2">
    <citation type="submission" date="2018-11" db="EMBL/GenBank/DDBJ databases">
        <authorList>
            <consortium name="Pathogen Informatics"/>
        </authorList>
    </citation>
    <scope>NUCLEOTIDE SEQUENCE [LARGE SCALE GENOMIC DNA]</scope>
</reference>
<dbReference type="OrthoDB" id="5843172at2759"/>
<proteinExistence type="predicted"/>